<proteinExistence type="predicted"/>
<evidence type="ECO:0000259" key="13">
    <source>
        <dbReference type="Pfam" id="PF22618"/>
    </source>
</evidence>
<feature type="domain" description="Anti-sigma-K factor RskA N-terminal" evidence="13">
    <location>
        <begin position="16"/>
        <end position="63"/>
    </location>
</feature>
<feature type="region of interest" description="Disordered" evidence="10">
    <location>
        <begin position="89"/>
        <end position="142"/>
    </location>
</feature>
<keyword evidence="4 11" id="KW-1133">Transmembrane helix</keyword>
<evidence type="ECO:0000256" key="9">
    <source>
        <dbReference type="ARBA" id="ARBA00030803"/>
    </source>
</evidence>
<keyword evidence="2" id="KW-1003">Cell membrane</keyword>
<keyword evidence="6 11" id="KW-0472">Membrane</keyword>
<dbReference type="InterPro" id="IPR018764">
    <property type="entry name" value="RskA_C"/>
</dbReference>
<dbReference type="Gene3D" id="1.10.10.1320">
    <property type="entry name" value="Anti-sigma factor, zinc-finger domain"/>
    <property type="match status" value="1"/>
</dbReference>
<comment type="subcellular location">
    <subcellularLocation>
        <location evidence="1">Cell membrane</location>
        <topology evidence="1">Single-pass membrane protein</topology>
    </subcellularLocation>
</comment>
<evidence type="ECO:0000256" key="7">
    <source>
        <dbReference type="ARBA" id="ARBA00023163"/>
    </source>
</evidence>
<reference evidence="14 15" key="1">
    <citation type="submission" date="2015-05" db="EMBL/GenBank/DDBJ databases">
        <title>Draft genome sequence of the bacterium Gordonia jacobaea a new member of the Gordonia genus.</title>
        <authorList>
            <person name="Jimenez-Galisteo G."/>
            <person name="Dominguez A."/>
            <person name="Munoz E."/>
            <person name="Vinas M."/>
        </authorList>
    </citation>
    <scope>NUCLEOTIDE SEQUENCE [LARGE SCALE GENOMIC DNA]</scope>
    <source>
        <strain evidence="15">mv1</strain>
    </source>
</reference>
<evidence type="ECO:0000256" key="2">
    <source>
        <dbReference type="ARBA" id="ARBA00022475"/>
    </source>
</evidence>
<keyword evidence="3 11" id="KW-0812">Transmembrane</keyword>
<evidence type="ECO:0000256" key="4">
    <source>
        <dbReference type="ARBA" id="ARBA00022989"/>
    </source>
</evidence>
<dbReference type="InterPro" id="IPR051474">
    <property type="entry name" value="Anti-sigma-K/W_factor"/>
</dbReference>
<dbReference type="Proteomes" id="UP000037247">
    <property type="component" value="Unassembled WGS sequence"/>
</dbReference>
<gene>
    <name evidence="14" type="ORF">ABW18_17690</name>
</gene>
<sequence length="294" mass="30389">MSDENPTTPAPSDDNLVSLAPMLGLDALGAAERDSVARRRAKASDTDRAAFDRDVRLTREAMASVSSTTSAAPPPELRDRLLHLIRTEPQDDAPSHRPAGLSAVTPSHEAGAADPSRQTGAPADLSRWSSRSGAPAEGRVETTPRNRRILYLAAAAIVAVAIGAVGWVVGANLSSDNEPQQTTAQQVFDAKDIRTSSGSVATGRATVAYSESADAGVLVMNDVPPPKSGTVYQMWLVGPEGATSAGTMTDKDVAPSTTAVIPHIGNAKSLAFTVEPPGGSTTPTSSFVAELPLS</sequence>
<feature type="transmembrane region" description="Helical" evidence="11">
    <location>
        <begin position="149"/>
        <end position="170"/>
    </location>
</feature>
<evidence type="ECO:0000256" key="11">
    <source>
        <dbReference type="SAM" id="Phobius"/>
    </source>
</evidence>
<dbReference type="PANTHER" id="PTHR37461:SF1">
    <property type="entry name" value="ANTI-SIGMA-K FACTOR RSKA"/>
    <property type="match status" value="1"/>
</dbReference>
<dbReference type="Pfam" id="PF22618">
    <property type="entry name" value="RskA_N"/>
    <property type="match status" value="1"/>
</dbReference>
<accession>A0ABR5I9K7</accession>
<comment type="caution">
    <text evidence="14">The sequence shown here is derived from an EMBL/GenBank/DDBJ whole genome shotgun (WGS) entry which is preliminary data.</text>
</comment>
<evidence type="ECO:0000313" key="14">
    <source>
        <dbReference type="EMBL" id="KNA90261.1"/>
    </source>
</evidence>
<dbReference type="EMBL" id="LDTZ01000020">
    <property type="protein sequence ID" value="KNA90261.1"/>
    <property type="molecule type" value="Genomic_DNA"/>
</dbReference>
<evidence type="ECO:0000256" key="3">
    <source>
        <dbReference type="ARBA" id="ARBA00022692"/>
    </source>
</evidence>
<organism evidence="14 15">
    <name type="scientific">Gordonia jacobaea</name>
    <dbReference type="NCBI Taxonomy" id="122202"/>
    <lineage>
        <taxon>Bacteria</taxon>
        <taxon>Bacillati</taxon>
        <taxon>Actinomycetota</taxon>
        <taxon>Actinomycetes</taxon>
        <taxon>Mycobacteriales</taxon>
        <taxon>Gordoniaceae</taxon>
        <taxon>Gordonia</taxon>
    </lineage>
</organism>
<dbReference type="InterPro" id="IPR041916">
    <property type="entry name" value="Anti_sigma_zinc_sf"/>
</dbReference>
<dbReference type="PANTHER" id="PTHR37461">
    <property type="entry name" value="ANTI-SIGMA-K FACTOR RSKA"/>
    <property type="match status" value="1"/>
</dbReference>
<evidence type="ECO:0000313" key="15">
    <source>
        <dbReference type="Proteomes" id="UP000037247"/>
    </source>
</evidence>
<keyword evidence="15" id="KW-1185">Reference proteome</keyword>
<evidence type="ECO:0000256" key="1">
    <source>
        <dbReference type="ARBA" id="ARBA00004162"/>
    </source>
</evidence>
<evidence type="ECO:0000259" key="12">
    <source>
        <dbReference type="Pfam" id="PF10099"/>
    </source>
</evidence>
<dbReference type="Pfam" id="PF10099">
    <property type="entry name" value="RskA_C"/>
    <property type="match status" value="1"/>
</dbReference>
<feature type="region of interest" description="Disordered" evidence="10">
    <location>
        <begin position="33"/>
        <end position="53"/>
    </location>
</feature>
<keyword evidence="7" id="KW-0804">Transcription</keyword>
<evidence type="ECO:0000256" key="8">
    <source>
        <dbReference type="ARBA" id="ARBA00029829"/>
    </source>
</evidence>
<dbReference type="InterPro" id="IPR053877">
    <property type="entry name" value="RskA_N"/>
</dbReference>
<evidence type="ECO:0000256" key="10">
    <source>
        <dbReference type="SAM" id="MobiDB-lite"/>
    </source>
</evidence>
<name>A0ABR5I9K7_9ACTN</name>
<feature type="domain" description="Anti-sigma K factor RskA C-terminal" evidence="12">
    <location>
        <begin position="153"/>
        <end position="284"/>
    </location>
</feature>
<protein>
    <recommendedName>
        <fullName evidence="9">Regulator of SigK</fullName>
    </recommendedName>
    <alternativeName>
        <fullName evidence="8">Sigma-K anti-sigma factor RskA</fullName>
    </alternativeName>
</protein>
<evidence type="ECO:0000256" key="5">
    <source>
        <dbReference type="ARBA" id="ARBA00023015"/>
    </source>
</evidence>
<evidence type="ECO:0000256" key="6">
    <source>
        <dbReference type="ARBA" id="ARBA00023136"/>
    </source>
</evidence>
<keyword evidence="5" id="KW-0805">Transcription regulation</keyword>
<dbReference type="RefSeq" id="WP_049700329.1">
    <property type="nucleotide sequence ID" value="NZ_JAQDQF010000004.1"/>
</dbReference>